<protein>
    <submittedName>
        <fullName evidence="6">Fur family transcriptional regulator</fullName>
    </submittedName>
</protein>
<dbReference type="GO" id="GO:0046983">
    <property type="term" value="F:protein dimerization activity"/>
    <property type="evidence" value="ECO:0007669"/>
    <property type="project" value="InterPro"/>
</dbReference>
<dbReference type="PANTHER" id="PTHR33238:SF7">
    <property type="entry name" value="IRON-DEPENDENT TRANSCRIPTIONAL REGULATOR"/>
    <property type="match status" value="1"/>
</dbReference>
<evidence type="ECO:0000256" key="1">
    <source>
        <dbReference type="ARBA" id="ARBA00007871"/>
    </source>
</evidence>
<evidence type="ECO:0000259" key="5">
    <source>
        <dbReference type="PROSITE" id="PS50944"/>
    </source>
</evidence>
<dbReference type="Gene3D" id="1.10.10.10">
    <property type="entry name" value="Winged helix-like DNA-binding domain superfamily/Winged helix DNA-binding domain"/>
    <property type="match status" value="1"/>
</dbReference>
<dbReference type="InterPro" id="IPR036390">
    <property type="entry name" value="WH_DNA-bd_sf"/>
</dbReference>
<dbReference type="Proteomes" id="UP000440004">
    <property type="component" value="Unassembled WGS sequence"/>
</dbReference>
<keyword evidence="3" id="KW-0238">DNA-binding</keyword>
<keyword evidence="4" id="KW-0804">Transcription</keyword>
<comment type="similarity">
    <text evidence="1">Belongs to the DtxR/MntR family.</text>
</comment>
<dbReference type="EMBL" id="WHNX01000057">
    <property type="protein sequence ID" value="MPW27303.1"/>
    <property type="molecule type" value="Genomic_DNA"/>
</dbReference>
<dbReference type="Pfam" id="PF02742">
    <property type="entry name" value="Fe_dep_repr_C"/>
    <property type="match status" value="1"/>
</dbReference>
<evidence type="ECO:0000256" key="4">
    <source>
        <dbReference type="ARBA" id="ARBA00023163"/>
    </source>
</evidence>
<dbReference type="RefSeq" id="WP_152806902.1">
    <property type="nucleotide sequence ID" value="NZ_WHNX01000057.1"/>
</dbReference>
<dbReference type="GO" id="GO:0003677">
    <property type="term" value="F:DNA binding"/>
    <property type="evidence" value="ECO:0007669"/>
    <property type="project" value="UniProtKB-KW"/>
</dbReference>
<dbReference type="InterPro" id="IPR022687">
    <property type="entry name" value="HTH_DTXR"/>
</dbReference>
<dbReference type="SUPFAM" id="SSF46785">
    <property type="entry name" value="Winged helix' DNA-binding domain"/>
    <property type="match status" value="1"/>
</dbReference>
<feature type="domain" description="HTH dtxR-type" evidence="5">
    <location>
        <begin position="18"/>
        <end position="80"/>
    </location>
</feature>
<dbReference type="SMART" id="SM00529">
    <property type="entry name" value="HTH_DTXR"/>
    <property type="match status" value="1"/>
</dbReference>
<evidence type="ECO:0000256" key="3">
    <source>
        <dbReference type="ARBA" id="ARBA00023125"/>
    </source>
</evidence>
<dbReference type="GO" id="GO:0003700">
    <property type="term" value="F:DNA-binding transcription factor activity"/>
    <property type="evidence" value="ECO:0007669"/>
    <property type="project" value="InterPro"/>
</dbReference>
<keyword evidence="7" id="KW-1185">Reference proteome</keyword>
<accession>A0A6A7KEA0</accession>
<keyword evidence="2" id="KW-0805">Transcription regulation</keyword>
<dbReference type="Pfam" id="PF01325">
    <property type="entry name" value="Fe_dep_repress"/>
    <property type="match status" value="1"/>
</dbReference>
<evidence type="ECO:0000256" key="2">
    <source>
        <dbReference type="ARBA" id="ARBA00023015"/>
    </source>
</evidence>
<dbReference type="PROSITE" id="PS50944">
    <property type="entry name" value="HTH_DTXR"/>
    <property type="match status" value="1"/>
</dbReference>
<dbReference type="InterPro" id="IPR036421">
    <property type="entry name" value="Fe_dep_repressor_sf"/>
</dbReference>
<dbReference type="InterPro" id="IPR036388">
    <property type="entry name" value="WH-like_DNA-bd_sf"/>
</dbReference>
<name>A0A6A7KEA0_9FIRM</name>
<dbReference type="GO" id="GO:0046914">
    <property type="term" value="F:transition metal ion binding"/>
    <property type="evidence" value="ECO:0007669"/>
    <property type="project" value="InterPro"/>
</dbReference>
<evidence type="ECO:0000313" key="6">
    <source>
        <dbReference type="EMBL" id="MPW27303.1"/>
    </source>
</evidence>
<sequence length="150" mass="17604">MSTDKYYTFNSYMNINGMSASEEDYLEMIYRMCVKNGGYTRVNDIACYLHVKPPSVTKMVKRLSESDIIDYKRYGLIKLTDKGIELGKFLVYRHNTVKEFLRLVNVEQNLHEETEKMEHTITESTLEGLKKITEFFKSNPEILKKFESTS</sequence>
<dbReference type="AlphaFoldDB" id="A0A6A7KEA0"/>
<reference evidence="6 7" key="1">
    <citation type="submission" date="2019-10" db="EMBL/GenBank/DDBJ databases">
        <title>Alkalibaculum tamaniensis sp.nov., a new alkaliphilic acetogen, isolated on methoxylated aromatics from a mud volcano.</title>
        <authorList>
            <person name="Khomyakova M.A."/>
            <person name="Merkel A.Y."/>
            <person name="Bonch-Osmolovskaya E.A."/>
            <person name="Slobodkin A.I."/>
        </authorList>
    </citation>
    <scope>NUCLEOTIDE SEQUENCE [LARGE SCALE GENOMIC DNA]</scope>
    <source>
        <strain evidence="6 7">M08DMB</strain>
    </source>
</reference>
<dbReference type="Gene3D" id="1.10.60.10">
    <property type="entry name" value="Iron dependent repressor, metal binding and dimerisation domain"/>
    <property type="match status" value="1"/>
</dbReference>
<dbReference type="InterPro" id="IPR022689">
    <property type="entry name" value="Iron_dep_repressor"/>
</dbReference>
<proteinExistence type="inferred from homology"/>
<dbReference type="InterPro" id="IPR050536">
    <property type="entry name" value="DtxR_MntR_Metal-Reg"/>
</dbReference>
<dbReference type="InterPro" id="IPR001367">
    <property type="entry name" value="Fe_dep_repressor"/>
</dbReference>
<comment type="caution">
    <text evidence="6">The sequence shown here is derived from an EMBL/GenBank/DDBJ whole genome shotgun (WGS) entry which is preliminary data.</text>
</comment>
<dbReference type="PANTHER" id="PTHR33238">
    <property type="entry name" value="IRON (METAL) DEPENDENT REPRESSOR, DTXR FAMILY"/>
    <property type="match status" value="1"/>
</dbReference>
<organism evidence="6 7">
    <name type="scientific">Alkalibaculum sporogenes</name>
    <dbReference type="NCBI Taxonomy" id="2655001"/>
    <lineage>
        <taxon>Bacteria</taxon>
        <taxon>Bacillati</taxon>
        <taxon>Bacillota</taxon>
        <taxon>Clostridia</taxon>
        <taxon>Eubacteriales</taxon>
        <taxon>Eubacteriaceae</taxon>
        <taxon>Alkalibaculum</taxon>
    </lineage>
</organism>
<gene>
    <name evidence="6" type="ORF">GC105_16175</name>
</gene>
<evidence type="ECO:0000313" key="7">
    <source>
        <dbReference type="Proteomes" id="UP000440004"/>
    </source>
</evidence>